<organism evidence="1 2">
    <name type="scientific">Cotesia congregata</name>
    <name type="common">Parasitoid wasp</name>
    <name type="synonym">Apanteles congregatus</name>
    <dbReference type="NCBI Taxonomy" id="51543"/>
    <lineage>
        <taxon>Eukaryota</taxon>
        <taxon>Metazoa</taxon>
        <taxon>Ecdysozoa</taxon>
        <taxon>Arthropoda</taxon>
        <taxon>Hexapoda</taxon>
        <taxon>Insecta</taxon>
        <taxon>Pterygota</taxon>
        <taxon>Neoptera</taxon>
        <taxon>Endopterygota</taxon>
        <taxon>Hymenoptera</taxon>
        <taxon>Apocrita</taxon>
        <taxon>Ichneumonoidea</taxon>
        <taxon>Braconidae</taxon>
        <taxon>Microgastrinae</taxon>
        <taxon>Cotesia</taxon>
    </lineage>
</organism>
<dbReference type="Proteomes" id="UP000786811">
    <property type="component" value="Unassembled WGS sequence"/>
</dbReference>
<reference evidence="1" key="1">
    <citation type="submission" date="2021-04" db="EMBL/GenBank/DDBJ databases">
        <authorList>
            <person name="Chebbi M.A.C M."/>
        </authorList>
    </citation>
    <scope>NUCLEOTIDE SEQUENCE</scope>
</reference>
<name>A0A8J2HIZ9_COTCN</name>
<dbReference type="OrthoDB" id="7701227at2759"/>
<gene>
    <name evidence="1" type="ORF">HICCMSTLAB_LOCUS11278</name>
</gene>
<evidence type="ECO:0000313" key="1">
    <source>
        <dbReference type="EMBL" id="CAG5102975.1"/>
    </source>
</evidence>
<protein>
    <submittedName>
        <fullName evidence="1">Uncharacterized protein</fullName>
    </submittedName>
</protein>
<comment type="caution">
    <text evidence="1">The sequence shown here is derived from an EMBL/GenBank/DDBJ whole genome shotgun (WGS) entry which is preliminary data.</text>
</comment>
<sequence length="159" mass="18723">MKIIEENRNKIRSDVVNVLMNFFRKKEPREFDEIRKNMRITSRFLKEHDELIVARSDKGGSTVVMYREEYVTGMNDMLKDDRTYKKIVKDPTNKFQLQSNFAEKNLARVKELLKNNNYPVCFINKAAELFSKKVEAKNNIAGVSNIKKCYKFPFIKGLS</sequence>
<dbReference type="EMBL" id="CAJNRD030001123">
    <property type="protein sequence ID" value="CAG5102975.1"/>
    <property type="molecule type" value="Genomic_DNA"/>
</dbReference>
<keyword evidence="2" id="KW-1185">Reference proteome</keyword>
<dbReference type="AlphaFoldDB" id="A0A8J2HIZ9"/>
<proteinExistence type="predicted"/>
<evidence type="ECO:0000313" key="2">
    <source>
        <dbReference type="Proteomes" id="UP000786811"/>
    </source>
</evidence>
<accession>A0A8J2HIZ9</accession>